<sequence>MAVASPNSHFSTAMERTGQWVFSQEVPADVVVEIGDSRFPLHKFLLVARSGYMRRRILEANPSEVVRVDLSGLPGGAEAFEKAAKFCYGVNFEITVHNVAALRCAAEYLEMTEEADPGGGSSSLARRAEEFLSQAALKTLPGAVAVLRSCEEGLLPWAEELRILQRCVDVIALKACNESNFPDASLASGGRPSSPPRHAPFQKVALRHALSHRGRLPAIPPRVAAYLTSSSLPRPPPGPAPAAAPPPSPGGARRHTLAGGLLESIRAPSSPRTAATPRSPVGFLCLLLRPRSPSPCHRLPPRAERRIAAKSLDSRIIADSFEHEAAAGAGAGGLLYGGGAALCSAAMQKVARTVDAFVSEIATDVDLSVSKFAGIAGALPKSSRHFDDDLYRAVDIYLKAHSDLDEIEREKVCSVMDPLRLSYEARLHAAQNKRLPLQIVLHALYYDQLKLRSSSASQPQAAAVPKQHGDASLTRENEALRSELARMRLYVSELERTNAPALAASKSSSATPGPPKKPTTFFASVSRKLGKLNPFRHGGAKDTSMLHDDAAAGGVDVTKPRRRRFSIS</sequence>
<dbReference type="InterPro" id="IPR043454">
    <property type="entry name" value="NPH3/RPT2-like"/>
</dbReference>
<feature type="region of interest" description="Disordered" evidence="5">
    <location>
        <begin position="502"/>
        <end position="521"/>
    </location>
</feature>
<reference evidence="8" key="1">
    <citation type="journal article" date="2015" name="Nat. Genet.">
        <title>The pineapple genome and the evolution of CAM photosynthesis.</title>
        <authorList>
            <person name="Ming R."/>
            <person name="VanBuren R."/>
            <person name="Wai C.M."/>
            <person name="Tang H."/>
            <person name="Schatz M.C."/>
            <person name="Bowers J.E."/>
            <person name="Lyons E."/>
            <person name="Wang M.L."/>
            <person name="Chen J."/>
            <person name="Biggers E."/>
            <person name="Zhang J."/>
            <person name="Huang L."/>
            <person name="Zhang L."/>
            <person name="Miao W."/>
            <person name="Zhang J."/>
            <person name="Ye Z."/>
            <person name="Miao C."/>
            <person name="Lin Z."/>
            <person name="Wang H."/>
            <person name="Zhou H."/>
            <person name="Yim W.C."/>
            <person name="Priest H.D."/>
            <person name="Zheng C."/>
            <person name="Woodhouse M."/>
            <person name="Edger P.P."/>
            <person name="Guyot R."/>
            <person name="Guo H.B."/>
            <person name="Guo H."/>
            <person name="Zheng G."/>
            <person name="Singh R."/>
            <person name="Sharma A."/>
            <person name="Min X."/>
            <person name="Zheng Y."/>
            <person name="Lee H."/>
            <person name="Gurtowski J."/>
            <person name="Sedlazeck F.J."/>
            <person name="Harkess A."/>
            <person name="McKain M.R."/>
            <person name="Liao Z."/>
            <person name="Fang J."/>
            <person name="Liu J."/>
            <person name="Zhang X."/>
            <person name="Zhang Q."/>
            <person name="Hu W."/>
            <person name="Qin Y."/>
            <person name="Wang K."/>
            <person name="Chen L.Y."/>
            <person name="Shirley N."/>
            <person name="Lin Y.R."/>
            <person name="Liu L.Y."/>
            <person name="Hernandez A.G."/>
            <person name="Wright C.L."/>
            <person name="Bulone V."/>
            <person name="Tuskan G.A."/>
            <person name="Heath K."/>
            <person name="Zee F."/>
            <person name="Moore P.H."/>
            <person name="Sunkar R."/>
            <person name="Leebens-Mack J.H."/>
            <person name="Mockler T."/>
            <person name="Bennetzen J.L."/>
            <person name="Freeling M."/>
            <person name="Sankoff D."/>
            <person name="Paterson A.H."/>
            <person name="Zhu X."/>
            <person name="Yang X."/>
            <person name="Smith J.A."/>
            <person name="Cushman J.C."/>
            <person name="Paull R.E."/>
            <person name="Yu Q."/>
        </authorList>
    </citation>
    <scope>NUCLEOTIDE SEQUENCE [LARGE SCALE GENOMIC DNA]</scope>
    <source>
        <strain evidence="8">cv. F153</strain>
    </source>
</reference>
<dbReference type="UniPathway" id="UPA00143"/>
<evidence type="ECO:0000256" key="4">
    <source>
        <dbReference type="PROSITE-ProRule" id="PRU00982"/>
    </source>
</evidence>
<feature type="domain" description="NPH3" evidence="7">
    <location>
        <begin position="344"/>
        <end position="450"/>
    </location>
</feature>
<dbReference type="Pfam" id="PF00651">
    <property type="entry name" value="BTB"/>
    <property type="match status" value="1"/>
</dbReference>
<name>A0A6P5G9W6_ANACO</name>
<dbReference type="Pfam" id="PF03000">
    <property type="entry name" value="NPH3"/>
    <property type="match status" value="1"/>
</dbReference>
<gene>
    <name evidence="9" type="primary">LOC109719689</name>
</gene>
<keyword evidence="2" id="KW-0597">Phosphoprotein</keyword>
<evidence type="ECO:0000256" key="2">
    <source>
        <dbReference type="ARBA" id="ARBA00022553"/>
    </source>
</evidence>
<comment type="similarity">
    <text evidence="4">Belongs to the NPH3 family.</text>
</comment>
<accession>A0A6P5G9W6</accession>
<evidence type="ECO:0000313" key="8">
    <source>
        <dbReference type="Proteomes" id="UP000515123"/>
    </source>
</evidence>
<proteinExistence type="inferred from homology"/>
<dbReference type="Proteomes" id="UP000515123">
    <property type="component" value="Linkage group 13"/>
</dbReference>
<dbReference type="InterPro" id="IPR027356">
    <property type="entry name" value="NPH3_dom"/>
</dbReference>
<feature type="region of interest" description="Disordered" evidence="5">
    <location>
        <begin position="228"/>
        <end position="255"/>
    </location>
</feature>
<evidence type="ECO:0000256" key="3">
    <source>
        <dbReference type="ARBA" id="ARBA00022786"/>
    </source>
</evidence>
<dbReference type="PROSITE" id="PS51649">
    <property type="entry name" value="NPH3"/>
    <property type="match status" value="1"/>
</dbReference>
<keyword evidence="8" id="KW-1185">Reference proteome</keyword>
<reference evidence="9" key="2">
    <citation type="submission" date="2025-08" db="UniProtKB">
        <authorList>
            <consortium name="RefSeq"/>
        </authorList>
    </citation>
    <scope>IDENTIFICATION</scope>
    <source>
        <tissue evidence="9">Leaf</tissue>
    </source>
</reference>
<feature type="compositionally biased region" description="Low complexity" evidence="5">
    <location>
        <begin position="502"/>
        <end position="511"/>
    </location>
</feature>
<dbReference type="InterPro" id="IPR000210">
    <property type="entry name" value="BTB/POZ_dom"/>
</dbReference>
<dbReference type="Gene3D" id="3.30.710.10">
    <property type="entry name" value="Potassium Channel Kv1.1, Chain A"/>
    <property type="match status" value="1"/>
</dbReference>
<dbReference type="RefSeq" id="XP_020102060.1">
    <property type="nucleotide sequence ID" value="XM_020246471.1"/>
</dbReference>
<dbReference type="PROSITE" id="PS50097">
    <property type="entry name" value="BTB"/>
    <property type="match status" value="1"/>
</dbReference>
<dbReference type="GeneID" id="109719689"/>
<dbReference type="GO" id="GO:0016567">
    <property type="term" value="P:protein ubiquitination"/>
    <property type="evidence" value="ECO:0007669"/>
    <property type="project" value="UniProtKB-UniPathway"/>
</dbReference>
<feature type="domain" description="BTB" evidence="6">
    <location>
        <begin position="28"/>
        <end position="96"/>
    </location>
</feature>
<feature type="region of interest" description="Disordered" evidence="5">
    <location>
        <begin position="533"/>
        <end position="568"/>
    </location>
</feature>
<evidence type="ECO:0000259" key="7">
    <source>
        <dbReference type="PROSITE" id="PS51649"/>
    </source>
</evidence>
<evidence type="ECO:0000256" key="1">
    <source>
        <dbReference type="ARBA" id="ARBA00004906"/>
    </source>
</evidence>
<feature type="compositionally biased region" description="Pro residues" evidence="5">
    <location>
        <begin position="233"/>
        <end position="249"/>
    </location>
</feature>
<evidence type="ECO:0000256" key="5">
    <source>
        <dbReference type="SAM" id="MobiDB-lite"/>
    </source>
</evidence>
<evidence type="ECO:0000259" key="6">
    <source>
        <dbReference type="PROSITE" id="PS50097"/>
    </source>
</evidence>
<protein>
    <submittedName>
        <fullName evidence="9">Root phototropism protein 2</fullName>
    </submittedName>
</protein>
<comment type="pathway">
    <text evidence="1">Protein modification; protein ubiquitination.</text>
</comment>
<dbReference type="InterPro" id="IPR011333">
    <property type="entry name" value="SKP1/BTB/POZ_sf"/>
</dbReference>
<dbReference type="SMART" id="SM00225">
    <property type="entry name" value="BTB"/>
    <property type="match status" value="1"/>
</dbReference>
<dbReference type="SUPFAM" id="SSF54695">
    <property type="entry name" value="POZ domain"/>
    <property type="match status" value="1"/>
</dbReference>
<evidence type="ECO:0000313" key="9">
    <source>
        <dbReference type="RefSeq" id="XP_020102060.1"/>
    </source>
</evidence>
<dbReference type="OrthoDB" id="624345at2759"/>
<dbReference type="PANTHER" id="PTHR32370">
    <property type="entry name" value="OS12G0117600 PROTEIN"/>
    <property type="match status" value="1"/>
</dbReference>
<dbReference type="AlphaFoldDB" id="A0A6P5G9W6"/>
<keyword evidence="3" id="KW-0833">Ubl conjugation pathway</keyword>
<dbReference type="FunFam" id="3.30.710.10:FF:000168">
    <property type="entry name" value="BTB/POZ domain-containing protein At1g03010"/>
    <property type="match status" value="1"/>
</dbReference>
<organism evidence="8 9">
    <name type="scientific">Ananas comosus</name>
    <name type="common">Pineapple</name>
    <name type="synonym">Ananas ananas</name>
    <dbReference type="NCBI Taxonomy" id="4615"/>
    <lineage>
        <taxon>Eukaryota</taxon>
        <taxon>Viridiplantae</taxon>
        <taxon>Streptophyta</taxon>
        <taxon>Embryophyta</taxon>
        <taxon>Tracheophyta</taxon>
        <taxon>Spermatophyta</taxon>
        <taxon>Magnoliopsida</taxon>
        <taxon>Liliopsida</taxon>
        <taxon>Poales</taxon>
        <taxon>Bromeliaceae</taxon>
        <taxon>Bromelioideae</taxon>
        <taxon>Ananas</taxon>
    </lineage>
</organism>